<keyword evidence="3" id="KW-1185">Reference proteome</keyword>
<feature type="domain" description="DUF7673" evidence="1">
    <location>
        <begin position="61"/>
        <end position="144"/>
    </location>
</feature>
<dbReference type="InterPro" id="IPR056090">
    <property type="entry name" value="DUF7673"/>
</dbReference>
<dbReference type="RefSeq" id="WP_145895356.1">
    <property type="nucleotide sequence ID" value="NZ_VOBQ01000019.1"/>
</dbReference>
<sequence length="146" mass="16409">MLSQTDRERRHQARLAQINRVQVVVGRADRSRIDHEGTLLERARLLSQEVDAHAATERGLDAFARLLRLAEEEPHSRAGQHVVPFLAAVWNGQPLPIAALRVPAPAVADDMLAVLDAYRHARLNIADQVEGGAERVARLLRRQRER</sequence>
<protein>
    <recommendedName>
        <fullName evidence="1">DUF7673 domain-containing protein</fullName>
    </recommendedName>
</protein>
<evidence type="ECO:0000313" key="3">
    <source>
        <dbReference type="Proteomes" id="UP000318199"/>
    </source>
</evidence>
<reference evidence="2 3" key="1">
    <citation type="submission" date="2019-07" db="EMBL/GenBank/DDBJ databases">
        <title>Caenimonas sedimenti sp. nov., isolated from activated sludge.</title>
        <authorList>
            <person name="Xu J."/>
        </authorList>
    </citation>
    <scope>NUCLEOTIDE SEQUENCE [LARGE SCALE GENOMIC DNA]</scope>
    <source>
        <strain evidence="2 3">HX-9-20</strain>
    </source>
</reference>
<dbReference type="EMBL" id="VOBQ01000019">
    <property type="protein sequence ID" value="TWO68441.1"/>
    <property type="molecule type" value="Genomic_DNA"/>
</dbReference>
<dbReference type="AlphaFoldDB" id="A0A562ZJ53"/>
<dbReference type="Pfam" id="PF24720">
    <property type="entry name" value="DUF7673"/>
    <property type="match status" value="1"/>
</dbReference>
<dbReference type="OrthoDB" id="8903846at2"/>
<name>A0A562ZJ53_9BURK</name>
<evidence type="ECO:0000313" key="2">
    <source>
        <dbReference type="EMBL" id="TWO68441.1"/>
    </source>
</evidence>
<gene>
    <name evidence="2" type="ORF">FN976_22685</name>
</gene>
<evidence type="ECO:0000259" key="1">
    <source>
        <dbReference type="Pfam" id="PF24720"/>
    </source>
</evidence>
<comment type="caution">
    <text evidence="2">The sequence shown here is derived from an EMBL/GenBank/DDBJ whole genome shotgun (WGS) entry which is preliminary data.</text>
</comment>
<accession>A0A562ZJ53</accession>
<organism evidence="2 3">
    <name type="scientific">Caenimonas sedimenti</name>
    <dbReference type="NCBI Taxonomy" id="2596921"/>
    <lineage>
        <taxon>Bacteria</taxon>
        <taxon>Pseudomonadati</taxon>
        <taxon>Pseudomonadota</taxon>
        <taxon>Betaproteobacteria</taxon>
        <taxon>Burkholderiales</taxon>
        <taxon>Comamonadaceae</taxon>
        <taxon>Caenimonas</taxon>
    </lineage>
</organism>
<dbReference type="Proteomes" id="UP000318199">
    <property type="component" value="Unassembled WGS sequence"/>
</dbReference>
<proteinExistence type="predicted"/>